<keyword evidence="1" id="KW-0812">Transmembrane</keyword>
<feature type="transmembrane region" description="Helical" evidence="1">
    <location>
        <begin position="30"/>
        <end position="46"/>
    </location>
</feature>
<reference evidence="3" key="1">
    <citation type="submission" date="2016-10" db="EMBL/GenBank/DDBJ databases">
        <authorList>
            <person name="Varghese N."/>
            <person name="Submissions S."/>
        </authorList>
    </citation>
    <scope>NUCLEOTIDE SEQUENCE [LARGE SCALE GENOMIC DNA]</scope>
    <source>
        <strain evidence="3">IBRC-M10078</strain>
    </source>
</reference>
<evidence type="ECO:0000313" key="2">
    <source>
        <dbReference type="EMBL" id="SDO96306.1"/>
    </source>
</evidence>
<name>A0A1H0NUV0_9BACI</name>
<dbReference type="Proteomes" id="UP000199159">
    <property type="component" value="Unassembled WGS sequence"/>
</dbReference>
<dbReference type="RefSeq" id="WP_090848962.1">
    <property type="nucleotide sequence ID" value="NZ_FNJU01000001.1"/>
</dbReference>
<keyword evidence="1" id="KW-1133">Transmembrane helix</keyword>
<feature type="transmembrane region" description="Helical" evidence="1">
    <location>
        <begin position="6"/>
        <end position="23"/>
    </location>
</feature>
<proteinExistence type="predicted"/>
<sequence>MGYIFSVIAFLILIPVMMKLPLGIKSSSKIIILVGAFLISIIGIMAVPLLGIWKVALVLLCLSIMLVLLLEKRIEESTVTVSGMTSEVYSAKPKNNQIIVQDQIGDKVEQGSYITNQDENIFDQEQEHDEPENLEAQIQVNQALEEVASSEETNTNDNWLNSVSEDFVNVEKKINVNSEVTLSESTKHEFAEELTPLDEFVFETIEVKHDK</sequence>
<dbReference type="STRING" id="930152.SAMN05216565_10124"/>
<keyword evidence="3" id="KW-1185">Reference proteome</keyword>
<evidence type="ECO:0000256" key="1">
    <source>
        <dbReference type="SAM" id="Phobius"/>
    </source>
</evidence>
<keyword evidence="1" id="KW-0472">Membrane</keyword>
<evidence type="ECO:0000313" key="3">
    <source>
        <dbReference type="Proteomes" id="UP000199159"/>
    </source>
</evidence>
<accession>A0A1H0NUV0</accession>
<protein>
    <submittedName>
        <fullName evidence="2">Uncharacterized protein</fullName>
    </submittedName>
</protein>
<dbReference type="AlphaFoldDB" id="A0A1H0NUV0"/>
<gene>
    <name evidence="2" type="ORF">SAMN05216565_10124</name>
</gene>
<dbReference type="OrthoDB" id="9950893at2"/>
<dbReference type="EMBL" id="FNJU01000001">
    <property type="protein sequence ID" value="SDO96306.1"/>
    <property type="molecule type" value="Genomic_DNA"/>
</dbReference>
<organism evidence="2 3">
    <name type="scientific">Litchfieldia salsa</name>
    <dbReference type="NCBI Taxonomy" id="930152"/>
    <lineage>
        <taxon>Bacteria</taxon>
        <taxon>Bacillati</taxon>
        <taxon>Bacillota</taxon>
        <taxon>Bacilli</taxon>
        <taxon>Bacillales</taxon>
        <taxon>Bacillaceae</taxon>
        <taxon>Litchfieldia</taxon>
    </lineage>
</organism>
<feature type="transmembrane region" description="Helical" evidence="1">
    <location>
        <begin position="52"/>
        <end position="70"/>
    </location>
</feature>